<dbReference type="AlphaFoldDB" id="A0A0F0KXM9"/>
<reference evidence="1 2" key="1">
    <citation type="submission" date="2015-02" db="EMBL/GenBank/DDBJ databases">
        <title>Draft genome sequences of ten Microbacterium spp. with emphasis on heavy metal contaminated environments.</title>
        <authorList>
            <person name="Corretto E."/>
        </authorList>
    </citation>
    <scope>NUCLEOTIDE SEQUENCE [LARGE SCALE GENOMIC DNA]</scope>
    <source>
        <strain evidence="1 2">DSM 12966</strain>
    </source>
</reference>
<keyword evidence="2" id="KW-1185">Reference proteome</keyword>
<name>A0A0F0KXM9_9MICO</name>
<dbReference type="RefSeq" id="WP_045252862.1">
    <property type="nucleotide sequence ID" value="NZ_CAKKLS010000046.1"/>
</dbReference>
<dbReference type="Proteomes" id="UP000033572">
    <property type="component" value="Unassembled WGS sequence"/>
</dbReference>
<dbReference type="KEGG" id="mfol:DXT68_16200"/>
<accession>A0A0F0KXM9</accession>
<protein>
    <submittedName>
        <fullName evidence="1">Uncharacterized protein</fullName>
    </submittedName>
</protein>
<proteinExistence type="predicted"/>
<organism evidence="1 2">
    <name type="scientific">Microbacterium foliorum</name>
    <dbReference type="NCBI Taxonomy" id="104336"/>
    <lineage>
        <taxon>Bacteria</taxon>
        <taxon>Bacillati</taxon>
        <taxon>Actinomycetota</taxon>
        <taxon>Actinomycetes</taxon>
        <taxon>Micrococcales</taxon>
        <taxon>Microbacteriaceae</taxon>
        <taxon>Microbacterium</taxon>
    </lineage>
</organism>
<dbReference type="PATRIC" id="fig|104336.4.peg.443"/>
<gene>
    <name evidence="1" type="ORF">RN50_00423</name>
</gene>
<dbReference type="GeneID" id="94445936"/>
<dbReference type="EMBL" id="JYIU01000026">
    <property type="protein sequence ID" value="KJL25653.1"/>
    <property type="molecule type" value="Genomic_DNA"/>
</dbReference>
<evidence type="ECO:0000313" key="1">
    <source>
        <dbReference type="EMBL" id="KJL25653.1"/>
    </source>
</evidence>
<sequence>MHSSFALVQTGSADVVWAKARAAGEIRAAVDALDDAGAALRGLAVDTRWRSGGVTALRETLADVGRRVGVETAGARDREAEVARIDAT</sequence>
<comment type="caution">
    <text evidence="1">The sequence shown here is derived from an EMBL/GenBank/DDBJ whole genome shotgun (WGS) entry which is preliminary data.</text>
</comment>
<evidence type="ECO:0000313" key="2">
    <source>
        <dbReference type="Proteomes" id="UP000033572"/>
    </source>
</evidence>